<dbReference type="GO" id="GO:0035999">
    <property type="term" value="P:tetrahydrofolate interconversion"/>
    <property type="evidence" value="ECO:0007669"/>
    <property type="project" value="UniProtKB-UniPathway"/>
</dbReference>
<reference evidence="3" key="1">
    <citation type="submission" date="2016-06" db="EMBL/GenBank/DDBJ databases">
        <authorList>
            <person name="Varghese N."/>
            <person name="Submissions Spin"/>
        </authorList>
    </citation>
    <scope>NUCLEOTIDE SEQUENCE [LARGE SCALE GENOMIC DNA]</scope>
    <source>
        <strain evidence="3">DSM 43816</strain>
    </source>
</reference>
<dbReference type="InParanoid" id="A0A1C4ZUJ8"/>
<protein>
    <submittedName>
        <fullName evidence="2">Methylenetetrahydrofolate reductase</fullName>
    </submittedName>
</protein>
<evidence type="ECO:0000256" key="1">
    <source>
        <dbReference type="ARBA" id="ARBA00023002"/>
    </source>
</evidence>
<dbReference type="AlphaFoldDB" id="A0A1C4ZUJ8"/>
<dbReference type="SUPFAM" id="SSF51730">
    <property type="entry name" value="FAD-linked oxidoreductase"/>
    <property type="match status" value="1"/>
</dbReference>
<dbReference type="UniPathway" id="UPA00193"/>
<proteinExistence type="predicted"/>
<gene>
    <name evidence="2" type="ORF">GA0070618_5804</name>
</gene>
<keyword evidence="1" id="KW-0560">Oxidoreductase</keyword>
<sequence>MPDVLATARQRPLLLFGLTPPRRSATPEQAAEIARVTLARLAPLDVDALLLYDIDDESDRNPDERPFPYLPTMDPAVFHATHLGNWHRPTIVYRCVGKYPEPELRDWLESTDPDRVAAVFVGASSSTKEVHTPLPRAHALRREVRPDLAVGGVAIPERHSRGRDEHLRMLAKQEHGCAFFVSQVIYDVDATKSLVSDYRYACRERGVAPQPIVFTLSVCGSLKTLSFLKWLGVAVPWWLENALRHAEDPLAESYEQCLANARELAGFCRRLGVPFGFHVESVSIRKVEIDAAVTLAARMRELLTD</sequence>
<dbReference type="Gene3D" id="3.20.20.220">
    <property type="match status" value="1"/>
</dbReference>
<name>A0A1C4ZUJ8_MICEC</name>
<keyword evidence="3" id="KW-1185">Reference proteome</keyword>
<organism evidence="2 3">
    <name type="scientific">Micromonospora echinospora</name>
    <name type="common">Micromonospora purpurea</name>
    <dbReference type="NCBI Taxonomy" id="1877"/>
    <lineage>
        <taxon>Bacteria</taxon>
        <taxon>Bacillati</taxon>
        <taxon>Actinomycetota</taxon>
        <taxon>Actinomycetes</taxon>
        <taxon>Micromonosporales</taxon>
        <taxon>Micromonosporaceae</taxon>
        <taxon>Micromonospora</taxon>
    </lineage>
</organism>
<dbReference type="EMBL" id="LT607413">
    <property type="protein sequence ID" value="SCF36628.1"/>
    <property type="molecule type" value="Genomic_DNA"/>
</dbReference>
<evidence type="ECO:0000313" key="2">
    <source>
        <dbReference type="EMBL" id="SCF36628.1"/>
    </source>
</evidence>
<dbReference type="GO" id="GO:0016491">
    <property type="term" value="F:oxidoreductase activity"/>
    <property type="evidence" value="ECO:0007669"/>
    <property type="project" value="UniProtKB-KW"/>
</dbReference>
<dbReference type="InterPro" id="IPR029041">
    <property type="entry name" value="FAD-linked_oxidoreductase-like"/>
</dbReference>
<accession>A0A1C4ZUJ8</accession>
<dbReference type="Proteomes" id="UP000198253">
    <property type="component" value="Chromosome I"/>
</dbReference>
<evidence type="ECO:0000313" key="3">
    <source>
        <dbReference type="Proteomes" id="UP000198253"/>
    </source>
</evidence>